<dbReference type="Pfam" id="PF08100">
    <property type="entry name" value="Dimerisation"/>
    <property type="match status" value="1"/>
</dbReference>
<evidence type="ECO:0000313" key="2">
    <source>
        <dbReference type="EMBL" id="TFV38295.1"/>
    </source>
</evidence>
<evidence type="ECO:0000313" key="3">
    <source>
        <dbReference type="Proteomes" id="UP000298225"/>
    </source>
</evidence>
<dbReference type="GO" id="GO:0008168">
    <property type="term" value="F:methyltransferase activity"/>
    <property type="evidence" value="ECO:0007669"/>
    <property type="project" value="InterPro"/>
</dbReference>
<comment type="caution">
    <text evidence="2">The sequence shown here is derived from an EMBL/GenBank/DDBJ whole genome shotgun (WGS) entry which is preliminary data.</text>
</comment>
<dbReference type="PROSITE" id="PS51683">
    <property type="entry name" value="SAM_OMT_II"/>
    <property type="match status" value="1"/>
</dbReference>
<dbReference type="InterPro" id="IPR036388">
    <property type="entry name" value="WH-like_DNA-bd_sf"/>
</dbReference>
<dbReference type="InterPro" id="IPR036390">
    <property type="entry name" value="WH_DNA-bd_sf"/>
</dbReference>
<dbReference type="SUPFAM" id="SSF46785">
    <property type="entry name" value="Winged helix' DNA-binding domain"/>
    <property type="match status" value="1"/>
</dbReference>
<gene>
    <name evidence="2" type="ORF">E4K66_18110</name>
</gene>
<dbReference type="Proteomes" id="UP000298225">
    <property type="component" value="Unassembled WGS sequence"/>
</dbReference>
<dbReference type="InterPro" id="IPR012967">
    <property type="entry name" value="COMT_dimerisation"/>
</dbReference>
<dbReference type="GO" id="GO:0046983">
    <property type="term" value="F:protein dimerization activity"/>
    <property type="evidence" value="ECO:0007669"/>
    <property type="project" value="InterPro"/>
</dbReference>
<keyword evidence="3" id="KW-1185">Reference proteome</keyword>
<name>A0A4Y9L4H2_9BRAD</name>
<dbReference type="Gene3D" id="1.10.10.10">
    <property type="entry name" value="Winged helix-like DNA-binding domain superfamily/Winged helix DNA-binding domain"/>
    <property type="match status" value="1"/>
</dbReference>
<sequence length="150" mass="15789">MADIKPNEPPPHIQLIQMGRAHVVARTVYAAAKLGLADQLASGPKSAAQLAGLHHAHAPSLHRLMRALASLGILTERAEQRFALTALGDALKTGVPGSARASVIFSGNPSSQSGWDHSIETGRPGFEKAQGVAFSTTSPIIPMKRRCSAR</sequence>
<dbReference type="AlphaFoldDB" id="A0A4Y9L4H2"/>
<dbReference type="OrthoDB" id="3862772at2"/>
<reference evidence="2 3" key="1">
    <citation type="submission" date="2019-03" db="EMBL/GenBank/DDBJ databases">
        <title>Bradyrhizobium strains diversity isolated from Chamaecrista fasciculata.</title>
        <authorList>
            <person name="Urquiaga M.C.O."/>
            <person name="Hungria M."/>
            <person name="Delamuta J.R.M."/>
        </authorList>
    </citation>
    <scope>NUCLEOTIDE SEQUENCE [LARGE SCALE GENOMIC DNA]</scope>
    <source>
        <strain evidence="2 3">CNPSo 3424</strain>
    </source>
</reference>
<feature type="domain" description="O-methyltransferase dimerisation" evidence="1">
    <location>
        <begin position="22"/>
        <end position="91"/>
    </location>
</feature>
<evidence type="ECO:0000259" key="1">
    <source>
        <dbReference type="Pfam" id="PF08100"/>
    </source>
</evidence>
<accession>A0A4Y9L4H2</accession>
<protein>
    <recommendedName>
        <fullName evidence="1">O-methyltransferase dimerisation domain-containing protein</fullName>
    </recommendedName>
</protein>
<organism evidence="2 3">
    <name type="scientific">Bradyrhizobium frederickii</name>
    <dbReference type="NCBI Taxonomy" id="2560054"/>
    <lineage>
        <taxon>Bacteria</taxon>
        <taxon>Pseudomonadati</taxon>
        <taxon>Pseudomonadota</taxon>
        <taxon>Alphaproteobacteria</taxon>
        <taxon>Hyphomicrobiales</taxon>
        <taxon>Nitrobacteraceae</taxon>
        <taxon>Bradyrhizobium</taxon>
    </lineage>
</organism>
<dbReference type="EMBL" id="SPQU01000007">
    <property type="protein sequence ID" value="TFV38295.1"/>
    <property type="molecule type" value="Genomic_DNA"/>
</dbReference>
<proteinExistence type="predicted"/>
<dbReference type="RefSeq" id="WP_135169821.1">
    <property type="nucleotide sequence ID" value="NZ_SPQU01000007.1"/>
</dbReference>
<dbReference type="InterPro" id="IPR016461">
    <property type="entry name" value="COMT-like"/>
</dbReference>